<dbReference type="RefSeq" id="XP_005780697.1">
    <property type="nucleotide sequence ID" value="XM_005780640.1"/>
</dbReference>
<accession>A0A0D3JXN3</accession>
<feature type="transmembrane region" description="Helical" evidence="1">
    <location>
        <begin position="129"/>
        <end position="150"/>
    </location>
</feature>
<name>A0A0D3JXN3_EMIH1</name>
<feature type="transmembrane region" description="Helical" evidence="1">
    <location>
        <begin position="275"/>
        <end position="293"/>
    </location>
</feature>
<feature type="transmembrane region" description="Helical" evidence="1">
    <location>
        <begin position="313"/>
        <end position="334"/>
    </location>
</feature>
<protein>
    <submittedName>
        <fullName evidence="2">Uncharacterized protein</fullName>
    </submittedName>
</protein>
<keyword evidence="1" id="KW-0472">Membrane</keyword>
<dbReference type="EnsemblProtists" id="EOD28268">
    <property type="protein sequence ID" value="EOD28268"/>
    <property type="gene ID" value="EMIHUDRAFT_234874"/>
</dbReference>
<sequence length="446" mass="48534">MSSHPREHRPVTAMDWAALALGDHSALRTGAPLRAPVYRGAGAPAPAESLSEPLITAPGPAIEDFPSLMDAVAPPPATTASGYKRIPESERVQAAVEAACVAAEARMGKNAEGIVSCLRFSAPAIGVGWRVLFVLVKLYVWLFKVGYWVYERLPKALARFIFGLTLAMFGGTYVVTLAAVEGFHKLGGAKLWGEIVYIYEQVLIVEAASTKDDDRDEDADGIADVDQIAPHELLRRKTVVAMEAITEPDRLQTAVGAFWTAYLARASAVLASLKVMFARTVALALGIAEMLNLPCTRVLAPVIALCLGPKTKHWAPTIVSSMINVIAIIFAWYIQMVISAFYSGLRGGRIAGNAFVDLVSFTKVEILCDSLRDGFCPNAEFLNFFNNKIGGEGLEHVMQFLKERERDKSKILPKLNRVRVGKNKLSSEQQQALKELCSELGLKCET</sequence>
<dbReference type="PaxDb" id="2903-EOD28268"/>
<evidence type="ECO:0000256" key="1">
    <source>
        <dbReference type="SAM" id="Phobius"/>
    </source>
</evidence>
<dbReference type="KEGG" id="ehx:EMIHUDRAFT_234874"/>
<evidence type="ECO:0000313" key="2">
    <source>
        <dbReference type="EnsemblProtists" id="EOD28268"/>
    </source>
</evidence>
<dbReference type="GeneID" id="17273813"/>
<feature type="transmembrane region" description="Helical" evidence="1">
    <location>
        <begin position="156"/>
        <end position="180"/>
    </location>
</feature>
<dbReference type="eggNOG" id="ENOG502S2PZ">
    <property type="taxonomic scope" value="Eukaryota"/>
</dbReference>
<keyword evidence="3" id="KW-1185">Reference proteome</keyword>
<reference evidence="2" key="2">
    <citation type="submission" date="2024-10" db="UniProtKB">
        <authorList>
            <consortium name="EnsemblProtists"/>
        </authorList>
    </citation>
    <scope>IDENTIFICATION</scope>
</reference>
<dbReference type="HOGENOM" id="CLU_614594_0_0_1"/>
<organism evidence="2 3">
    <name type="scientific">Emiliania huxleyi (strain CCMP1516)</name>
    <dbReference type="NCBI Taxonomy" id="280463"/>
    <lineage>
        <taxon>Eukaryota</taxon>
        <taxon>Haptista</taxon>
        <taxon>Haptophyta</taxon>
        <taxon>Prymnesiophyceae</taxon>
        <taxon>Isochrysidales</taxon>
        <taxon>Noelaerhabdaceae</taxon>
        <taxon>Emiliania</taxon>
    </lineage>
</organism>
<keyword evidence="1" id="KW-1133">Transmembrane helix</keyword>
<reference evidence="3" key="1">
    <citation type="journal article" date="2013" name="Nature">
        <title>Pan genome of the phytoplankton Emiliania underpins its global distribution.</title>
        <authorList>
            <person name="Read B.A."/>
            <person name="Kegel J."/>
            <person name="Klute M.J."/>
            <person name="Kuo A."/>
            <person name="Lefebvre S.C."/>
            <person name="Maumus F."/>
            <person name="Mayer C."/>
            <person name="Miller J."/>
            <person name="Monier A."/>
            <person name="Salamov A."/>
            <person name="Young J."/>
            <person name="Aguilar M."/>
            <person name="Claverie J.M."/>
            <person name="Frickenhaus S."/>
            <person name="Gonzalez K."/>
            <person name="Herman E.K."/>
            <person name="Lin Y.C."/>
            <person name="Napier J."/>
            <person name="Ogata H."/>
            <person name="Sarno A.F."/>
            <person name="Shmutz J."/>
            <person name="Schroeder D."/>
            <person name="de Vargas C."/>
            <person name="Verret F."/>
            <person name="von Dassow P."/>
            <person name="Valentin K."/>
            <person name="Van de Peer Y."/>
            <person name="Wheeler G."/>
            <person name="Dacks J.B."/>
            <person name="Delwiche C.F."/>
            <person name="Dyhrman S.T."/>
            <person name="Glockner G."/>
            <person name="John U."/>
            <person name="Richards T."/>
            <person name="Worden A.Z."/>
            <person name="Zhang X."/>
            <person name="Grigoriev I.V."/>
            <person name="Allen A.E."/>
            <person name="Bidle K."/>
            <person name="Borodovsky M."/>
            <person name="Bowler C."/>
            <person name="Brownlee C."/>
            <person name="Cock J.M."/>
            <person name="Elias M."/>
            <person name="Gladyshev V.N."/>
            <person name="Groth M."/>
            <person name="Guda C."/>
            <person name="Hadaegh A."/>
            <person name="Iglesias-Rodriguez M.D."/>
            <person name="Jenkins J."/>
            <person name="Jones B.M."/>
            <person name="Lawson T."/>
            <person name="Leese F."/>
            <person name="Lindquist E."/>
            <person name="Lobanov A."/>
            <person name="Lomsadze A."/>
            <person name="Malik S.B."/>
            <person name="Marsh M.E."/>
            <person name="Mackinder L."/>
            <person name="Mock T."/>
            <person name="Mueller-Roeber B."/>
            <person name="Pagarete A."/>
            <person name="Parker M."/>
            <person name="Probert I."/>
            <person name="Quesneville H."/>
            <person name="Raines C."/>
            <person name="Rensing S.A."/>
            <person name="Riano-Pachon D.M."/>
            <person name="Richier S."/>
            <person name="Rokitta S."/>
            <person name="Shiraiwa Y."/>
            <person name="Soanes D.M."/>
            <person name="van der Giezen M."/>
            <person name="Wahlund T.M."/>
            <person name="Williams B."/>
            <person name="Wilson W."/>
            <person name="Wolfe G."/>
            <person name="Wurch L.L."/>
        </authorList>
    </citation>
    <scope>NUCLEOTIDE SEQUENCE</scope>
</reference>
<proteinExistence type="predicted"/>
<dbReference type="AlphaFoldDB" id="A0A0D3JXN3"/>
<keyword evidence="1" id="KW-0812">Transmembrane</keyword>
<evidence type="ECO:0000313" key="3">
    <source>
        <dbReference type="Proteomes" id="UP000013827"/>
    </source>
</evidence>
<dbReference type="Proteomes" id="UP000013827">
    <property type="component" value="Unassembled WGS sequence"/>
</dbReference>